<keyword evidence="1" id="KW-1133">Transmembrane helix</keyword>
<evidence type="ECO:0000313" key="2">
    <source>
        <dbReference type="EMBL" id="OGG59331.1"/>
    </source>
</evidence>
<organism evidence="2 3">
    <name type="scientific">Candidatus Kaiserbacteria bacterium RIFCSPHIGHO2_02_FULL_50_50</name>
    <dbReference type="NCBI Taxonomy" id="1798492"/>
    <lineage>
        <taxon>Bacteria</taxon>
        <taxon>Candidatus Kaiseribacteriota</taxon>
    </lineage>
</organism>
<proteinExistence type="predicted"/>
<feature type="transmembrane region" description="Helical" evidence="1">
    <location>
        <begin position="461"/>
        <end position="486"/>
    </location>
</feature>
<comment type="caution">
    <text evidence="2">The sequence shown here is derived from an EMBL/GenBank/DDBJ whole genome shotgun (WGS) entry which is preliminary data.</text>
</comment>
<gene>
    <name evidence="2" type="ORF">A3C89_02385</name>
</gene>
<feature type="transmembrane region" description="Helical" evidence="1">
    <location>
        <begin position="393"/>
        <end position="412"/>
    </location>
</feature>
<dbReference type="EMBL" id="MFLF01000016">
    <property type="protein sequence ID" value="OGG59331.1"/>
    <property type="molecule type" value="Genomic_DNA"/>
</dbReference>
<keyword evidence="1" id="KW-0812">Transmembrane</keyword>
<name>A0A1F6DD61_9BACT</name>
<feature type="transmembrane region" description="Helical" evidence="1">
    <location>
        <begin position="516"/>
        <end position="535"/>
    </location>
</feature>
<keyword evidence="1" id="KW-0472">Membrane</keyword>
<dbReference type="AlphaFoldDB" id="A0A1F6DD61"/>
<evidence type="ECO:0000313" key="3">
    <source>
        <dbReference type="Proteomes" id="UP000178794"/>
    </source>
</evidence>
<feature type="transmembrane region" description="Helical" evidence="1">
    <location>
        <begin position="547"/>
        <end position="566"/>
    </location>
</feature>
<feature type="transmembrane region" description="Helical" evidence="1">
    <location>
        <begin position="283"/>
        <end position="304"/>
    </location>
</feature>
<feature type="transmembrane region" description="Helical" evidence="1">
    <location>
        <begin position="310"/>
        <end position="335"/>
    </location>
</feature>
<reference evidence="2 3" key="1">
    <citation type="journal article" date="2016" name="Nat. Commun.">
        <title>Thousands of microbial genomes shed light on interconnected biogeochemical processes in an aquifer system.</title>
        <authorList>
            <person name="Anantharaman K."/>
            <person name="Brown C.T."/>
            <person name="Hug L.A."/>
            <person name="Sharon I."/>
            <person name="Castelle C.J."/>
            <person name="Probst A.J."/>
            <person name="Thomas B.C."/>
            <person name="Singh A."/>
            <person name="Wilkins M.J."/>
            <person name="Karaoz U."/>
            <person name="Brodie E.L."/>
            <person name="Williams K.H."/>
            <person name="Hubbard S.S."/>
            <person name="Banfield J.F."/>
        </authorList>
    </citation>
    <scope>NUCLEOTIDE SEQUENCE [LARGE SCALE GENOMIC DNA]</scope>
</reference>
<protein>
    <submittedName>
        <fullName evidence="2">Uncharacterized protein</fullName>
    </submittedName>
</protein>
<sequence>MTGFAIFFFKENVMSADSGFDDENDSTPEEAAKIMSIMDIVIEGEVLTDGFVYASPEEEAQMREIVSVWKKIRWYREYTGYLGAVEEAVADSLQELLMQWRASGGLARQMVAFAESLSPKVLQRAFEYYNIDFASMESYIRRITILQYDGLLHTLRSVESGEIPECYREGLANHVDKFRRPEVHTLEAIQADSGALGDRYVPRNARSTDILGLGFGYHKYLSLKNDMQESPSTIEQARNLLSLDHQVSVNRLYGIYAFLYAMLPIPRRGEVGSWFCPGFHVTLWGWLAILVGSPIALAFGVPAWEHSPLYVSIPLLIAGAWLPLALYYALMWYIFARLIKKEKRDAWGKNIRDYCALNMEEDYWAHIAISLLATLGVVAALGVAAAAGYGVYLWFWESVPYAIVYGLFTFLWMMHLGKEKELCLPWKMDGLRILGTALCTFLVLRLGYDLVMLSLPFLREAASAVVLAMVFVACAFIGGFSAFGAFSDADDFRKQAFWGNDDINVARQRELRRQSLYWLLPVALLFAVGYAYLASSDSKLELGWERAMYYGLSLFGLLCIVIFVQLSGRLRIDVEHAKRFRAYKSYVWDDPSSYSRGAHEVALKMLEKSEWFSNLPLEGQRDTAQRLKIIADYIFHNKNIPPAFWSMRGDAFDDLWKIYHWDFPLPSEVTWSRENRHRLAVLVLEGVSIEEGAAILKKRTASVERFFAVVSAPFKPVGQLLRGIRTAGAFVKDIASRCPRVSESARAQ</sequence>
<dbReference type="Proteomes" id="UP000178794">
    <property type="component" value="Unassembled WGS sequence"/>
</dbReference>
<accession>A0A1F6DD61</accession>
<evidence type="ECO:0000256" key="1">
    <source>
        <dbReference type="SAM" id="Phobius"/>
    </source>
</evidence>
<feature type="transmembrane region" description="Helical" evidence="1">
    <location>
        <begin position="363"/>
        <end position="387"/>
    </location>
</feature>
<feature type="transmembrane region" description="Helical" evidence="1">
    <location>
        <begin position="433"/>
        <end position="455"/>
    </location>
</feature>